<dbReference type="CDD" id="cd00054">
    <property type="entry name" value="EGF_CA"/>
    <property type="match status" value="2"/>
</dbReference>
<dbReference type="PANTHER" id="PTHR24050:SF25">
    <property type="entry name" value="COMPLEMENT COMPONENT C1Q RECEPTOR"/>
    <property type="match status" value="1"/>
</dbReference>
<evidence type="ECO:0000256" key="7">
    <source>
        <dbReference type="SAM" id="Phobius"/>
    </source>
</evidence>
<dbReference type="Gene3D" id="2.170.300.10">
    <property type="entry name" value="Tie2 ligand-binding domain superfamily"/>
    <property type="match status" value="1"/>
</dbReference>
<keyword evidence="3" id="KW-0677">Repeat</keyword>
<feature type="domain" description="EGF-like" evidence="8">
    <location>
        <begin position="134"/>
        <end position="170"/>
    </location>
</feature>
<dbReference type="InterPro" id="IPR052235">
    <property type="entry name" value="Nephronectin_domain"/>
</dbReference>
<dbReference type="PROSITE" id="PS50026">
    <property type="entry name" value="EGF_3"/>
    <property type="match status" value="3"/>
</dbReference>
<evidence type="ECO:0000256" key="5">
    <source>
        <dbReference type="PROSITE-ProRule" id="PRU00076"/>
    </source>
</evidence>
<feature type="domain" description="EGF-like" evidence="8">
    <location>
        <begin position="93"/>
        <end position="133"/>
    </location>
</feature>
<evidence type="ECO:0000259" key="8">
    <source>
        <dbReference type="PROSITE" id="PS50026"/>
    </source>
</evidence>
<dbReference type="PROSITE" id="PS00010">
    <property type="entry name" value="ASX_HYDROXYL"/>
    <property type="match status" value="1"/>
</dbReference>
<sequence>MDETAENGFKCSEGTFGNNCDQTCQCTENFVKCDSITGCICEPGFEGIDCKTEIDACEGFTNTQIQTCVSRSGERVLFCSPGYELRDDGNCTKIDYCNPNPCSDQTTCTSLDVNFTCTCQSGFEYNYETTVCDDIAECLTVQCPLNSQCIELPGSYNCRCNSGFENKNTDTKLPECVDINECEQNTFVCAPDRKCKNTIGDYECVCNDGFEEINQQCVQITTAQTTESTITSTTTSTTSTVSTAVSQDNTGLILVIVLPIIAVLILSVIAGLICFCWYRKSNGSLSSRKKVPNIVEERAGISGLNQKSMFEKKDVATEPDLINFDENAEVDRDGFEDGSSGSHSTYRPSYLFDKTDNADVFKALEENARSSQKKTIGRPQSLFTGSSFSVPTAYHETTTPYGDFAGDRNRQEQGLSENDIKYFMNDEDTFDAFDNDDDLDEIIEAFNPNVKIPRPKIQLNPLKIFKFGNKNAESEN</sequence>
<dbReference type="SMART" id="SM00179">
    <property type="entry name" value="EGF_CA"/>
    <property type="match status" value="3"/>
</dbReference>
<organism evidence="9 10">
    <name type="scientific">Brachionus plicatilis</name>
    <name type="common">Marine rotifer</name>
    <name type="synonym">Brachionus muelleri</name>
    <dbReference type="NCBI Taxonomy" id="10195"/>
    <lineage>
        <taxon>Eukaryota</taxon>
        <taxon>Metazoa</taxon>
        <taxon>Spiralia</taxon>
        <taxon>Gnathifera</taxon>
        <taxon>Rotifera</taxon>
        <taxon>Eurotatoria</taxon>
        <taxon>Monogononta</taxon>
        <taxon>Pseudotrocha</taxon>
        <taxon>Ploima</taxon>
        <taxon>Brachionidae</taxon>
        <taxon>Brachionus</taxon>
    </lineage>
</organism>
<dbReference type="Gene3D" id="2.10.25.10">
    <property type="entry name" value="Laminin"/>
    <property type="match status" value="3"/>
</dbReference>
<dbReference type="PROSITE" id="PS01187">
    <property type="entry name" value="EGF_CA"/>
    <property type="match status" value="1"/>
</dbReference>
<reference evidence="9 10" key="1">
    <citation type="journal article" date="2018" name="Sci. Rep.">
        <title>Genomic signatures of local adaptation to the degree of environmental predictability in rotifers.</title>
        <authorList>
            <person name="Franch-Gras L."/>
            <person name="Hahn C."/>
            <person name="Garcia-Roger E.M."/>
            <person name="Carmona M.J."/>
            <person name="Serra M."/>
            <person name="Gomez A."/>
        </authorList>
    </citation>
    <scope>NUCLEOTIDE SEQUENCE [LARGE SCALE GENOMIC DNA]</scope>
    <source>
        <strain evidence="9">HYR1</strain>
    </source>
</reference>
<keyword evidence="7" id="KW-0472">Membrane</keyword>
<dbReference type="GO" id="GO:0005509">
    <property type="term" value="F:calcium ion binding"/>
    <property type="evidence" value="ECO:0007669"/>
    <property type="project" value="InterPro"/>
</dbReference>
<feature type="transmembrane region" description="Helical" evidence="7">
    <location>
        <begin position="252"/>
        <end position="278"/>
    </location>
</feature>
<dbReference type="OrthoDB" id="10060424at2759"/>
<keyword evidence="2" id="KW-0732">Signal</keyword>
<dbReference type="PROSITE" id="PS01186">
    <property type="entry name" value="EGF_2"/>
    <property type="match status" value="2"/>
</dbReference>
<evidence type="ECO:0000313" key="10">
    <source>
        <dbReference type="Proteomes" id="UP000276133"/>
    </source>
</evidence>
<dbReference type="AlphaFoldDB" id="A0A3M7RW64"/>
<dbReference type="InterPro" id="IPR000742">
    <property type="entry name" value="EGF"/>
</dbReference>
<evidence type="ECO:0000256" key="1">
    <source>
        <dbReference type="ARBA" id="ARBA00022536"/>
    </source>
</evidence>
<dbReference type="InterPro" id="IPR009030">
    <property type="entry name" value="Growth_fac_rcpt_cys_sf"/>
</dbReference>
<proteinExistence type="predicted"/>
<comment type="caution">
    <text evidence="5">Lacks conserved residue(s) required for the propagation of feature annotation.</text>
</comment>
<keyword evidence="7" id="KW-0812">Transmembrane</keyword>
<evidence type="ECO:0000256" key="4">
    <source>
        <dbReference type="ARBA" id="ARBA00023157"/>
    </source>
</evidence>
<evidence type="ECO:0000256" key="3">
    <source>
        <dbReference type="ARBA" id="ARBA00022737"/>
    </source>
</evidence>
<dbReference type="STRING" id="10195.A0A3M7RW64"/>
<name>A0A3M7RW64_BRAPC</name>
<feature type="region of interest" description="Disordered" evidence="6">
    <location>
        <begin position="326"/>
        <end position="348"/>
    </location>
</feature>
<keyword evidence="1 5" id="KW-0245">EGF-like domain</keyword>
<dbReference type="InterPro" id="IPR001881">
    <property type="entry name" value="EGF-like_Ca-bd_dom"/>
</dbReference>
<feature type="domain" description="EGF-like" evidence="8">
    <location>
        <begin position="178"/>
        <end position="218"/>
    </location>
</feature>
<dbReference type="Proteomes" id="UP000276133">
    <property type="component" value="Unassembled WGS sequence"/>
</dbReference>
<dbReference type="SMART" id="SM00181">
    <property type="entry name" value="EGF"/>
    <property type="match status" value="4"/>
</dbReference>
<gene>
    <name evidence="9" type="ORF">BpHYR1_031393</name>
</gene>
<accession>A0A3M7RW64</accession>
<dbReference type="InterPro" id="IPR049883">
    <property type="entry name" value="NOTCH1_EGF-like"/>
</dbReference>
<dbReference type="EMBL" id="REGN01002530">
    <property type="protein sequence ID" value="RNA27565.1"/>
    <property type="molecule type" value="Genomic_DNA"/>
</dbReference>
<keyword evidence="4" id="KW-1015">Disulfide bond</keyword>
<keyword evidence="10" id="KW-1185">Reference proteome</keyword>
<protein>
    <submittedName>
        <fullName evidence="9">Epidermal growth factor 6 isoform X1</fullName>
    </submittedName>
</protein>
<dbReference type="PANTHER" id="PTHR24050">
    <property type="entry name" value="PA14 DOMAIN-CONTAINING PROTEIN"/>
    <property type="match status" value="1"/>
</dbReference>
<dbReference type="InterPro" id="IPR018097">
    <property type="entry name" value="EGF_Ca-bd_CS"/>
</dbReference>
<dbReference type="InterPro" id="IPR000152">
    <property type="entry name" value="EGF-type_Asp/Asn_hydroxyl_site"/>
</dbReference>
<comment type="caution">
    <text evidence="9">The sequence shown here is derived from an EMBL/GenBank/DDBJ whole genome shotgun (WGS) entry which is preliminary data.</text>
</comment>
<evidence type="ECO:0000313" key="9">
    <source>
        <dbReference type="EMBL" id="RNA27565.1"/>
    </source>
</evidence>
<dbReference type="Pfam" id="PF07645">
    <property type="entry name" value="EGF_CA"/>
    <property type="match status" value="2"/>
</dbReference>
<dbReference type="SUPFAM" id="SSF57184">
    <property type="entry name" value="Growth factor receptor domain"/>
    <property type="match status" value="1"/>
</dbReference>
<evidence type="ECO:0000256" key="2">
    <source>
        <dbReference type="ARBA" id="ARBA00022729"/>
    </source>
</evidence>
<evidence type="ECO:0000256" key="6">
    <source>
        <dbReference type="SAM" id="MobiDB-lite"/>
    </source>
</evidence>
<keyword evidence="7" id="KW-1133">Transmembrane helix</keyword>